<organism evidence="2 3">
    <name type="scientific">Acidisarcina polymorpha</name>
    <dbReference type="NCBI Taxonomy" id="2211140"/>
    <lineage>
        <taxon>Bacteria</taxon>
        <taxon>Pseudomonadati</taxon>
        <taxon>Acidobacteriota</taxon>
        <taxon>Terriglobia</taxon>
        <taxon>Terriglobales</taxon>
        <taxon>Acidobacteriaceae</taxon>
        <taxon>Acidisarcina</taxon>
    </lineage>
</organism>
<dbReference type="Gene3D" id="3.30.1330.60">
    <property type="entry name" value="OmpA-like domain"/>
    <property type="match status" value="1"/>
</dbReference>
<name>A0A2Z5FS71_9BACT</name>
<evidence type="ECO:0000256" key="1">
    <source>
        <dbReference type="SAM" id="MobiDB-lite"/>
    </source>
</evidence>
<feature type="region of interest" description="Disordered" evidence="1">
    <location>
        <begin position="395"/>
        <end position="416"/>
    </location>
</feature>
<evidence type="ECO:0000313" key="2">
    <source>
        <dbReference type="EMBL" id="AXC09610.1"/>
    </source>
</evidence>
<dbReference type="AlphaFoldDB" id="A0A2Z5FS71"/>
<dbReference type="InterPro" id="IPR036737">
    <property type="entry name" value="OmpA-like_sf"/>
</dbReference>
<dbReference type="RefSeq" id="WP_114205417.1">
    <property type="nucleotide sequence ID" value="NZ_CP030840.1"/>
</dbReference>
<proteinExistence type="predicted"/>
<sequence>MFSCPTGSLSRILLVAGAVGLGSSSLYGQNSPPPASAPPAAPISKIDIFLGYSYLAPHGTITTTLADGTLSPAKYSSVDYGAIGSGSYFFNKYVGAQVEIGVHPDGNNDGASTYSGGIIARYPTDEGITPFVHALAGGLRLGGPNYEPLASHAYTWGTALTVGGGLDYGLPWFDHHLALRLFQADYQYYHASFGPQPVTGGRANLNNARLSTGVVVKFGSIVPPPPVTYSCSASPASVFPGDPVTVTGSALNLNPKKTATYTWSGSGVKVTGDSTTGNVDTSSLSPGSYTVTGHVSEGQKPGQFADCTANFTVKDYEPPTITCSANPTTIKPGDTATITSQGVSPQNRPLTYSYTASAGQVSGTGTTATLTTTGAPAGSITVTCNVADDKGHTASATTSVNVEAPPPPPAPKTSTLCSITFGRDTKRPARVDNEAKACLDQVALSAQQTPDANVTVVGEAGPEPAPAKGKRKHAPVIANLAAQRAVNTKDYLVKEKGIDASRISVRTGTQSVDEVENYLVPAGATFDSDVSGTTAVDESTVKPQTRTPLGAKKAAHHKKKAAAAPAQ</sequence>
<dbReference type="InterPro" id="IPR013783">
    <property type="entry name" value="Ig-like_fold"/>
</dbReference>
<dbReference type="EMBL" id="CP030840">
    <property type="protein sequence ID" value="AXC09610.1"/>
    <property type="molecule type" value="Genomic_DNA"/>
</dbReference>
<dbReference type="Gene3D" id="2.60.40.10">
    <property type="entry name" value="Immunoglobulins"/>
    <property type="match status" value="1"/>
</dbReference>
<dbReference type="SUPFAM" id="SSF103088">
    <property type="entry name" value="OmpA-like"/>
    <property type="match status" value="1"/>
</dbReference>
<evidence type="ECO:0000313" key="3">
    <source>
        <dbReference type="Proteomes" id="UP000253606"/>
    </source>
</evidence>
<protein>
    <submittedName>
        <fullName evidence="2">Uncharacterized protein</fullName>
    </submittedName>
</protein>
<keyword evidence="3" id="KW-1185">Reference proteome</keyword>
<accession>A0A2Z5FS71</accession>
<gene>
    <name evidence="2" type="ORF">ACPOL_0225</name>
</gene>
<feature type="compositionally biased region" description="Polar residues" evidence="1">
    <location>
        <begin position="529"/>
        <end position="547"/>
    </location>
</feature>
<dbReference type="InterPro" id="IPR035986">
    <property type="entry name" value="PKD_dom_sf"/>
</dbReference>
<reference evidence="2 3" key="1">
    <citation type="journal article" date="2018" name="Front. Microbiol.">
        <title>Hydrolytic Capabilities as a Key to Environmental Success: Chitinolytic and Cellulolytic Acidobacteria From Acidic Sub-arctic Soils and Boreal Peatlands.</title>
        <authorList>
            <person name="Belova S.E."/>
            <person name="Ravin N.V."/>
            <person name="Pankratov T.A."/>
            <person name="Rakitin A.L."/>
            <person name="Ivanova A.A."/>
            <person name="Beletsky A.V."/>
            <person name="Mardanov A.V."/>
            <person name="Sinninghe Damste J.S."/>
            <person name="Dedysh S.N."/>
        </authorList>
    </citation>
    <scope>NUCLEOTIDE SEQUENCE [LARGE SCALE GENOMIC DNA]</scope>
    <source>
        <strain evidence="2 3">SBC82</strain>
    </source>
</reference>
<dbReference type="OrthoDB" id="102739at2"/>
<dbReference type="InterPro" id="IPR011250">
    <property type="entry name" value="OMP/PagP_B-barrel"/>
</dbReference>
<dbReference type="SUPFAM" id="SSF49299">
    <property type="entry name" value="PKD domain"/>
    <property type="match status" value="1"/>
</dbReference>
<feature type="region of interest" description="Disordered" evidence="1">
    <location>
        <begin position="529"/>
        <end position="567"/>
    </location>
</feature>
<dbReference type="KEGG" id="abas:ACPOL_0225"/>
<dbReference type="Proteomes" id="UP000253606">
    <property type="component" value="Chromosome"/>
</dbReference>
<dbReference type="SUPFAM" id="SSF56925">
    <property type="entry name" value="OMPA-like"/>
    <property type="match status" value="1"/>
</dbReference>